<accession>A0ABN9CKM7</accession>
<evidence type="ECO:0000313" key="2">
    <source>
        <dbReference type="Proteomes" id="UP001162483"/>
    </source>
</evidence>
<protein>
    <submittedName>
        <fullName evidence="1">Uncharacterized protein</fullName>
    </submittedName>
</protein>
<dbReference type="EMBL" id="CATNWA010010838">
    <property type="protein sequence ID" value="CAI9560695.1"/>
    <property type="molecule type" value="Genomic_DNA"/>
</dbReference>
<organism evidence="1 2">
    <name type="scientific">Staurois parvus</name>
    <dbReference type="NCBI Taxonomy" id="386267"/>
    <lineage>
        <taxon>Eukaryota</taxon>
        <taxon>Metazoa</taxon>
        <taxon>Chordata</taxon>
        <taxon>Craniata</taxon>
        <taxon>Vertebrata</taxon>
        <taxon>Euteleostomi</taxon>
        <taxon>Amphibia</taxon>
        <taxon>Batrachia</taxon>
        <taxon>Anura</taxon>
        <taxon>Neobatrachia</taxon>
        <taxon>Ranoidea</taxon>
        <taxon>Ranidae</taxon>
        <taxon>Staurois</taxon>
    </lineage>
</organism>
<evidence type="ECO:0000313" key="1">
    <source>
        <dbReference type="EMBL" id="CAI9560695.1"/>
    </source>
</evidence>
<sequence>MGEVWVLQNLWAVNQDLHIRKDTRSSMGLCANSWWLRDNTCAHHRTCLYWTYGTRHVTKSYCSADM</sequence>
<keyword evidence="2" id="KW-1185">Reference proteome</keyword>
<name>A0ABN9CKM7_9NEOB</name>
<comment type="caution">
    <text evidence="1">The sequence shown here is derived from an EMBL/GenBank/DDBJ whole genome shotgun (WGS) entry which is preliminary data.</text>
</comment>
<reference evidence="1" key="1">
    <citation type="submission" date="2023-05" db="EMBL/GenBank/DDBJ databases">
        <authorList>
            <person name="Stuckert A."/>
        </authorList>
    </citation>
    <scope>NUCLEOTIDE SEQUENCE</scope>
</reference>
<dbReference type="Proteomes" id="UP001162483">
    <property type="component" value="Unassembled WGS sequence"/>
</dbReference>
<gene>
    <name evidence="1" type="ORF">SPARVUS_LOCUS5305425</name>
</gene>
<proteinExistence type="predicted"/>